<evidence type="ECO:0008006" key="3">
    <source>
        <dbReference type="Google" id="ProtNLM"/>
    </source>
</evidence>
<sequence length="79" mass="9550">MYQFKDRDDLRKFIQENVLNSSEAREFLEISRVRLSQMISDGKLEPIKKLPKDSLFLKADLEEKKKELEALRKKYRPYD</sequence>
<evidence type="ECO:0000313" key="2">
    <source>
        <dbReference type="Proteomes" id="UP001232445"/>
    </source>
</evidence>
<protein>
    <recommendedName>
        <fullName evidence="3">DNA-binding protein</fullName>
    </recommendedName>
</protein>
<proteinExistence type="predicted"/>
<comment type="caution">
    <text evidence="1">The sequence shown here is derived from an EMBL/GenBank/DDBJ whole genome shotgun (WGS) entry which is preliminary data.</text>
</comment>
<keyword evidence="2" id="KW-1185">Reference proteome</keyword>
<evidence type="ECO:0000313" key="1">
    <source>
        <dbReference type="EMBL" id="MDQ0340282.1"/>
    </source>
</evidence>
<dbReference type="EMBL" id="JAUSUQ010000012">
    <property type="protein sequence ID" value="MDQ0340282.1"/>
    <property type="molecule type" value="Genomic_DNA"/>
</dbReference>
<accession>A0ABU0CV34</accession>
<gene>
    <name evidence="1" type="ORF">J2S00_003087</name>
</gene>
<organism evidence="1 2">
    <name type="scientific">Caldalkalibacillus uzonensis</name>
    <dbReference type="NCBI Taxonomy" id="353224"/>
    <lineage>
        <taxon>Bacteria</taxon>
        <taxon>Bacillati</taxon>
        <taxon>Bacillota</taxon>
        <taxon>Bacilli</taxon>
        <taxon>Bacillales</taxon>
        <taxon>Bacillaceae</taxon>
        <taxon>Caldalkalibacillus</taxon>
    </lineage>
</organism>
<name>A0ABU0CV34_9BACI</name>
<dbReference type="Proteomes" id="UP001232445">
    <property type="component" value="Unassembled WGS sequence"/>
</dbReference>
<reference evidence="1 2" key="1">
    <citation type="submission" date="2023-07" db="EMBL/GenBank/DDBJ databases">
        <title>Genomic Encyclopedia of Type Strains, Phase IV (KMG-IV): sequencing the most valuable type-strain genomes for metagenomic binning, comparative biology and taxonomic classification.</title>
        <authorList>
            <person name="Goeker M."/>
        </authorList>
    </citation>
    <scope>NUCLEOTIDE SEQUENCE [LARGE SCALE GENOMIC DNA]</scope>
    <source>
        <strain evidence="1 2">DSM 17740</strain>
    </source>
</reference>
<dbReference type="RefSeq" id="WP_307341627.1">
    <property type="nucleotide sequence ID" value="NZ_JAUSUQ010000012.1"/>
</dbReference>